<accession>A0A4Y2EDH9</accession>
<organism evidence="2 3">
    <name type="scientific">Araneus ventricosus</name>
    <name type="common">Orbweaver spider</name>
    <name type="synonym">Epeira ventricosa</name>
    <dbReference type="NCBI Taxonomy" id="182803"/>
    <lineage>
        <taxon>Eukaryota</taxon>
        <taxon>Metazoa</taxon>
        <taxon>Ecdysozoa</taxon>
        <taxon>Arthropoda</taxon>
        <taxon>Chelicerata</taxon>
        <taxon>Arachnida</taxon>
        <taxon>Araneae</taxon>
        <taxon>Araneomorphae</taxon>
        <taxon>Entelegynae</taxon>
        <taxon>Araneoidea</taxon>
        <taxon>Araneidae</taxon>
        <taxon>Araneus</taxon>
    </lineage>
</organism>
<keyword evidence="3" id="KW-1185">Reference proteome</keyword>
<reference evidence="2 3" key="1">
    <citation type="journal article" date="2019" name="Sci. Rep.">
        <title>Orb-weaving spider Araneus ventricosus genome elucidates the spidroin gene catalogue.</title>
        <authorList>
            <person name="Kono N."/>
            <person name="Nakamura H."/>
            <person name="Ohtoshi R."/>
            <person name="Moran D.A.P."/>
            <person name="Shinohara A."/>
            <person name="Yoshida Y."/>
            <person name="Fujiwara M."/>
            <person name="Mori M."/>
            <person name="Tomita M."/>
            <person name="Arakawa K."/>
        </authorList>
    </citation>
    <scope>NUCLEOTIDE SEQUENCE [LARGE SCALE GENOMIC DNA]</scope>
</reference>
<evidence type="ECO:0000313" key="3">
    <source>
        <dbReference type="Proteomes" id="UP000499080"/>
    </source>
</evidence>
<dbReference type="AlphaFoldDB" id="A0A4Y2EDH9"/>
<gene>
    <name evidence="2" type="ORF">AVEN_47183_1</name>
</gene>
<dbReference type="EMBL" id="BGPR01000574">
    <property type="protein sequence ID" value="GBM26981.1"/>
    <property type="molecule type" value="Genomic_DNA"/>
</dbReference>
<name>A0A4Y2EDH9_ARAVE</name>
<dbReference type="Proteomes" id="UP000499080">
    <property type="component" value="Unassembled WGS sequence"/>
</dbReference>
<protein>
    <submittedName>
        <fullName evidence="2">Uncharacterized protein</fullName>
    </submittedName>
</protein>
<evidence type="ECO:0000256" key="1">
    <source>
        <dbReference type="SAM" id="MobiDB-lite"/>
    </source>
</evidence>
<sequence length="94" mass="10535">MQQVKKGRDVTGQLKTTCSSDMDSLVIITSRFEATRGPFWDGHRNLEPLSNHGDDTRAGSPSPNFRTTPAEGRLTPYARFNLQKAQNATNLQWN</sequence>
<comment type="caution">
    <text evidence="2">The sequence shown here is derived from an EMBL/GenBank/DDBJ whole genome shotgun (WGS) entry which is preliminary data.</text>
</comment>
<feature type="compositionally biased region" description="Basic and acidic residues" evidence="1">
    <location>
        <begin position="41"/>
        <end position="57"/>
    </location>
</feature>
<feature type="region of interest" description="Disordered" evidence="1">
    <location>
        <begin position="37"/>
        <end position="74"/>
    </location>
</feature>
<proteinExistence type="predicted"/>
<evidence type="ECO:0000313" key="2">
    <source>
        <dbReference type="EMBL" id="GBM26981.1"/>
    </source>
</evidence>